<gene>
    <name evidence="1" type="ORF">MHI_LOCUS912361</name>
</gene>
<organism evidence="1 2">
    <name type="scientific">Heterotrigona itama</name>
    <dbReference type="NCBI Taxonomy" id="395501"/>
    <lineage>
        <taxon>Eukaryota</taxon>
        <taxon>Metazoa</taxon>
        <taxon>Ecdysozoa</taxon>
        <taxon>Arthropoda</taxon>
        <taxon>Hexapoda</taxon>
        <taxon>Insecta</taxon>
        <taxon>Pterygota</taxon>
        <taxon>Neoptera</taxon>
        <taxon>Endopterygota</taxon>
        <taxon>Hymenoptera</taxon>
        <taxon>Apocrita</taxon>
        <taxon>Aculeata</taxon>
        <taxon>Apoidea</taxon>
        <taxon>Anthophila</taxon>
        <taxon>Apidae</taxon>
        <taxon>Heterotrigona</taxon>
    </lineage>
</organism>
<dbReference type="OrthoDB" id="7604870at2759"/>
<reference evidence="1" key="1">
    <citation type="submission" date="2020-07" db="EMBL/GenBank/DDBJ databases">
        <authorList>
            <person name="Nazaruddin N."/>
        </authorList>
    </citation>
    <scope>NUCLEOTIDE SEQUENCE</scope>
</reference>
<dbReference type="EMBL" id="CAJDYZ010011936">
    <property type="protein sequence ID" value="CAD1480308.1"/>
    <property type="molecule type" value="Genomic_DNA"/>
</dbReference>
<evidence type="ECO:0000313" key="1">
    <source>
        <dbReference type="EMBL" id="CAD1480308.1"/>
    </source>
</evidence>
<dbReference type="Proteomes" id="UP000752696">
    <property type="component" value="Unassembled WGS sequence"/>
</dbReference>
<keyword evidence="2" id="KW-1185">Reference proteome</keyword>
<protein>
    <submittedName>
        <fullName evidence="1">Uncharacterized protein</fullName>
    </submittedName>
</protein>
<feature type="non-terminal residue" evidence="1">
    <location>
        <position position="45"/>
    </location>
</feature>
<proteinExistence type="predicted"/>
<accession>A0A6V7HID1</accession>
<name>A0A6V7HID1_9HYME</name>
<comment type="caution">
    <text evidence="1">The sequence shown here is derived from an EMBL/GenBank/DDBJ whole genome shotgun (WGS) entry which is preliminary data.</text>
</comment>
<evidence type="ECO:0000313" key="2">
    <source>
        <dbReference type="Proteomes" id="UP000752696"/>
    </source>
</evidence>
<sequence>MCVNNFCRLENETNILAVCLLLTAADADVSLGSSERSLNTLFHLE</sequence>
<dbReference type="AlphaFoldDB" id="A0A6V7HID1"/>